<keyword evidence="2" id="KW-1185">Reference proteome</keyword>
<protein>
    <submittedName>
        <fullName evidence="1">Uncharacterized protein</fullName>
    </submittedName>
</protein>
<accession>A0A150FAR8</accession>
<dbReference type="AlphaFoldDB" id="A0A150FAR8"/>
<dbReference type="EMBL" id="LSBA01000005">
    <property type="protein sequence ID" value="KXZ22342.1"/>
    <property type="molecule type" value="Genomic_DNA"/>
</dbReference>
<evidence type="ECO:0000313" key="2">
    <source>
        <dbReference type="Proteomes" id="UP000075430"/>
    </source>
</evidence>
<evidence type="ECO:0000313" key="1">
    <source>
        <dbReference type="EMBL" id="KXZ22342.1"/>
    </source>
</evidence>
<dbReference type="Proteomes" id="UP000075430">
    <property type="component" value="Unassembled WGS sequence"/>
</dbReference>
<reference evidence="2" key="1">
    <citation type="submission" date="2016-02" db="EMBL/GenBank/DDBJ databases">
        <authorList>
            <person name="Dunlap C."/>
        </authorList>
    </citation>
    <scope>NUCLEOTIDE SEQUENCE [LARGE SCALE GENOMIC DNA]</scope>
    <source>
        <strain evidence="2">NRRL B-41092</strain>
    </source>
</reference>
<gene>
    <name evidence="1" type="ORF">AXI58_10145</name>
</gene>
<organism evidence="1 2">
    <name type="scientific">Bacillus nakamurai</name>
    <dbReference type="NCBI Taxonomy" id="1793963"/>
    <lineage>
        <taxon>Bacteria</taxon>
        <taxon>Bacillati</taxon>
        <taxon>Bacillota</taxon>
        <taxon>Bacilli</taxon>
        <taxon>Bacillales</taxon>
        <taxon>Bacillaceae</taxon>
        <taxon>Bacillus</taxon>
    </lineage>
</organism>
<name>A0A150FAR8_9BACI</name>
<dbReference type="STRING" id="1793963.AXI58_10145"/>
<dbReference type="RefSeq" id="WP_061520686.1">
    <property type="nucleotide sequence ID" value="NZ_JARLZY010000019.1"/>
</dbReference>
<sequence>MQLIDNLETVLGGFATAKSLNDLLSLNGKTTLKQNGENEMKASKLGMYPFTLFAYLLDDKGRVIEEVEWGEFNDLNEAHREIKEYQNEKLKFQIA</sequence>
<proteinExistence type="predicted"/>
<comment type="caution">
    <text evidence="1">The sequence shown here is derived from an EMBL/GenBank/DDBJ whole genome shotgun (WGS) entry which is preliminary data.</text>
</comment>